<dbReference type="GeneTree" id="ENSGT00860000135823"/>
<keyword evidence="2" id="KW-1185">Reference proteome</keyword>
<accession>A0A8C6HJD5</accession>
<evidence type="ECO:0000313" key="1">
    <source>
        <dbReference type="Ensembl" id="ENSMSIP00000022302.1"/>
    </source>
</evidence>
<protein>
    <submittedName>
        <fullName evidence="1">Predicted gene 15217</fullName>
    </submittedName>
</protein>
<reference evidence="1" key="2">
    <citation type="submission" date="2025-09" db="UniProtKB">
        <authorList>
            <consortium name="Ensembl"/>
        </authorList>
    </citation>
    <scope>IDENTIFICATION</scope>
</reference>
<organism evidence="1 2">
    <name type="scientific">Mus spicilegus</name>
    <name type="common">Mound-building mouse</name>
    <dbReference type="NCBI Taxonomy" id="10103"/>
    <lineage>
        <taxon>Eukaryota</taxon>
        <taxon>Metazoa</taxon>
        <taxon>Chordata</taxon>
        <taxon>Craniata</taxon>
        <taxon>Vertebrata</taxon>
        <taxon>Euteleostomi</taxon>
        <taxon>Mammalia</taxon>
        <taxon>Eutheria</taxon>
        <taxon>Euarchontoglires</taxon>
        <taxon>Glires</taxon>
        <taxon>Rodentia</taxon>
        <taxon>Myomorpha</taxon>
        <taxon>Muroidea</taxon>
        <taxon>Muridae</taxon>
        <taxon>Murinae</taxon>
        <taxon>Mus</taxon>
        <taxon>Mus</taxon>
    </lineage>
</organism>
<proteinExistence type="predicted"/>
<sequence>MSHSSHSNIFSKTGHFSPSAEWGTLAYCVTGSSHSADVGPSSLCLAVAFLTVLLGSQGHVSSRWQRVLLPC</sequence>
<reference evidence="1" key="1">
    <citation type="submission" date="2025-08" db="UniProtKB">
        <authorList>
            <consortium name="Ensembl"/>
        </authorList>
    </citation>
    <scope>IDENTIFICATION</scope>
</reference>
<name>A0A8C6HJD5_MUSSI</name>
<dbReference type="Ensembl" id="ENSMSIT00000028125.1">
    <property type="protein sequence ID" value="ENSMSIP00000022302.1"/>
    <property type="gene ID" value="ENSMSIG00000018904.1"/>
</dbReference>
<dbReference type="Proteomes" id="UP000694415">
    <property type="component" value="Unplaced"/>
</dbReference>
<dbReference type="AlphaFoldDB" id="A0A8C6HJD5"/>
<evidence type="ECO:0000313" key="2">
    <source>
        <dbReference type="Proteomes" id="UP000694415"/>
    </source>
</evidence>